<evidence type="ECO:0000313" key="1">
    <source>
        <dbReference type="EMBL" id="MPC56892.1"/>
    </source>
</evidence>
<dbReference type="Proteomes" id="UP000324222">
    <property type="component" value="Unassembled WGS sequence"/>
</dbReference>
<gene>
    <name evidence="1" type="ORF">E2C01_050858</name>
</gene>
<comment type="caution">
    <text evidence="1">The sequence shown here is derived from an EMBL/GenBank/DDBJ whole genome shotgun (WGS) entry which is preliminary data.</text>
</comment>
<reference evidence="1 2" key="1">
    <citation type="submission" date="2019-05" db="EMBL/GenBank/DDBJ databases">
        <title>Another draft genome of Portunus trituberculatus and its Hox gene families provides insights of decapod evolution.</title>
        <authorList>
            <person name="Jeong J.-H."/>
            <person name="Song I."/>
            <person name="Kim S."/>
            <person name="Choi T."/>
            <person name="Kim D."/>
            <person name="Ryu S."/>
            <person name="Kim W."/>
        </authorList>
    </citation>
    <scope>NUCLEOTIDE SEQUENCE [LARGE SCALE GENOMIC DNA]</scope>
    <source>
        <tissue evidence="1">Muscle</tissue>
    </source>
</reference>
<protein>
    <submittedName>
        <fullName evidence="1">Uncharacterized protein</fullName>
    </submittedName>
</protein>
<keyword evidence="2" id="KW-1185">Reference proteome</keyword>
<sequence length="160" mass="17979">MRHSAASRFVACPTDRPPASGRALVTLNLSPARPTSCVPPPGDATYRLQTKTNIRINLLCGLHTESSCLADASGRCLRSREQLVADRNSESRKLILVDVPFSPFLFFFSKQESRYSRWTRFVGMAYILQLLVKSRGIPARYCPTKPKCKVTHEQHLDTDL</sequence>
<proteinExistence type="predicted"/>
<dbReference type="EMBL" id="VSRR010014331">
    <property type="protein sequence ID" value="MPC56892.1"/>
    <property type="molecule type" value="Genomic_DNA"/>
</dbReference>
<name>A0A5B7GD76_PORTR</name>
<accession>A0A5B7GD76</accession>
<organism evidence="1 2">
    <name type="scientific">Portunus trituberculatus</name>
    <name type="common">Swimming crab</name>
    <name type="synonym">Neptunus trituberculatus</name>
    <dbReference type="NCBI Taxonomy" id="210409"/>
    <lineage>
        <taxon>Eukaryota</taxon>
        <taxon>Metazoa</taxon>
        <taxon>Ecdysozoa</taxon>
        <taxon>Arthropoda</taxon>
        <taxon>Crustacea</taxon>
        <taxon>Multicrustacea</taxon>
        <taxon>Malacostraca</taxon>
        <taxon>Eumalacostraca</taxon>
        <taxon>Eucarida</taxon>
        <taxon>Decapoda</taxon>
        <taxon>Pleocyemata</taxon>
        <taxon>Brachyura</taxon>
        <taxon>Eubrachyura</taxon>
        <taxon>Portunoidea</taxon>
        <taxon>Portunidae</taxon>
        <taxon>Portuninae</taxon>
        <taxon>Portunus</taxon>
    </lineage>
</organism>
<evidence type="ECO:0000313" key="2">
    <source>
        <dbReference type="Proteomes" id="UP000324222"/>
    </source>
</evidence>
<dbReference type="AlphaFoldDB" id="A0A5B7GD76"/>